<dbReference type="EMBL" id="CP081135">
    <property type="protein sequence ID" value="UEL46310.1"/>
    <property type="molecule type" value="Genomic_DNA"/>
</dbReference>
<organism evidence="1 2">
    <name type="scientific">Terrisporobacter hibernicus</name>
    <dbReference type="NCBI Taxonomy" id="2813371"/>
    <lineage>
        <taxon>Bacteria</taxon>
        <taxon>Bacillati</taxon>
        <taxon>Bacillota</taxon>
        <taxon>Clostridia</taxon>
        <taxon>Peptostreptococcales</taxon>
        <taxon>Peptostreptococcaceae</taxon>
        <taxon>Terrisporobacter</taxon>
    </lineage>
</organism>
<dbReference type="AlphaFoldDB" id="A0AAX2ZD72"/>
<protein>
    <recommendedName>
        <fullName evidence="3">DUF4825 domain-containing protein</fullName>
    </recommendedName>
</protein>
<proteinExistence type="predicted"/>
<name>A0AAX2ZD72_9FIRM</name>
<dbReference type="PROSITE" id="PS51257">
    <property type="entry name" value="PROKAR_LIPOPROTEIN"/>
    <property type="match status" value="1"/>
</dbReference>
<gene>
    <name evidence="1" type="ORF">JW646_11675</name>
</gene>
<evidence type="ECO:0000313" key="1">
    <source>
        <dbReference type="EMBL" id="UEL46310.1"/>
    </source>
</evidence>
<evidence type="ECO:0000313" key="2">
    <source>
        <dbReference type="Proteomes" id="UP001198983"/>
    </source>
</evidence>
<dbReference type="RefSeq" id="WP_228415269.1">
    <property type="nucleotide sequence ID" value="NZ_CP081135.1"/>
</dbReference>
<keyword evidence="2" id="KW-1185">Reference proteome</keyword>
<accession>A0AAX2ZD72</accession>
<evidence type="ECO:0008006" key="3">
    <source>
        <dbReference type="Google" id="ProtNLM"/>
    </source>
</evidence>
<dbReference type="KEGG" id="tem:JW646_11675"/>
<sequence length="146" mass="16748">MNKKIYLLFTSLIISTFLIIGCSKKQEYTSFQNAYFKISSSSEKNNSLDKNNLESIIGTKVSEYKKAKNKEDYNAYIFKIDDEELKVCLNSDNKLGFIEYKKLGEITLANNLEENSAVGEYATGFTSNMKLDSLEEQQKIFDEINK</sequence>
<reference evidence="1 2" key="1">
    <citation type="journal article" date="2023" name="Int. J. Syst. Evol. Microbiol.">
        <title>Terrisporobacter hibernicus sp. nov., isolated from bovine faeces in Northern Ireland.</title>
        <authorList>
            <person name="Mitchell M."/>
            <person name="Nguyen S.V."/>
            <person name="Connor M."/>
            <person name="Fairley D.J."/>
            <person name="Donoghue O."/>
            <person name="Marshall H."/>
            <person name="Koolman L."/>
            <person name="McMullan G."/>
            <person name="Schaffer K.E."/>
            <person name="McGrath J.W."/>
            <person name="Fanning S."/>
        </authorList>
    </citation>
    <scope>NUCLEOTIDE SEQUENCE [LARGE SCALE GENOMIC DNA]</scope>
    <source>
        <strain evidence="1 2">MCA3</strain>
    </source>
</reference>
<dbReference type="Proteomes" id="UP001198983">
    <property type="component" value="Chromosome"/>
</dbReference>